<evidence type="ECO:0000256" key="1">
    <source>
        <dbReference type="SAM" id="Phobius"/>
    </source>
</evidence>
<dbReference type="EMBL" id="BMYF01000006">
    <property type="protein sequence ID" value="GHB33558.1"/>
    <property type="molecule type" value="Genomic_DNA"/>
</dbReference>
<sequence length="51" mass="6004">MSPHRIFFKYLLLIVQRHKIGADMFLYDVATVTLLLTGMTMWDSENEKNKS</sequence>
<dbReference type="Proteomes" id="UP000642809">
    <property type="component" value="Unassembled WGS sequence"/>
</dbReference>
<keyword evidence="1" id="KW-1133">Transmembrane helix</keyword>
<feature type="transmembrane region" description="Helical" evidence="1">
    <location>
        <begin position="20"/>
        <end position="42"/>
    </location>
</feature>
<reference evidence="2" key="2">
    <citation type="submission" date="2020-09" db="EMBL/GenBank/DDBJ databases">
        <authorList>
            <person name="Sun Q."/>
            <person name="Kim S."/>
        </authorList>
    </citation>
    <scope>NUCLEOTIDE SEQUENCE</scope>
    <source>
        <strain evidence="2">KCTC 23224</strain>
    </source>
</reference>
<dbReference type="AlphaFoldDB" id="A0A8J3G4T8"/>
<keyword evidence="3" id="KW-1185">Reference proteome</keyword>
<comment type="caution">
    <text evidence="2">The sequence shown here is derived from an EMBL/GenBank/DDBJ whole genome shotgun (WGS) entry which is preliminary data.</text>
</comment>
<reference evidence="2" key="1">
    <citation type="journal article" date="2014" name="Int. J. Syst. Evol. Microbiol.">
        <title>Complete genome sequence of Corynebacterium casei LMG S-19264T (=DSM 44701T), isolated from a smear-ripened cheese.</title>
        <authorList>
            <consortium name="US DOE Joint Genome Institute (JGI-PGF)"/>
            <person name="Walter F."/>
            <person name="Albersmeier A."/>
            <person name="Kalinowski J."/>
            <person name="Ruckert C."/>
        </authorList>
    </citation>
    <scope>NUCLEOTIDE SEQUENCE</scope>
    <source>
        <strain evidence="2">KCTC 23224</strain>
    </source>
</reference>
<organism evidence="2 3">
    <name type="scientific">Mongoliitalea lutea</name>
    <dbReference type="NCBI Taxonomy" id="849756"/>
    <lineage>
        <taxon>Bacteria</taxon>
        <taxon>Pseudomonadati</taxon>
        <taxon>Bacteroidota</taxon>
        <taxon>Cytophagia</taxon>
        <taxon>Cytophagales</taxon>
        <taxon>Cyclobacteriaceae</taxon>
        <taxon>Mongoliitalea</taxon>
    </lineage>
</organism>
<proteinExistence type="predicted"/>
<gene>
    <name evidence="2" type="ORF">GCM10008106_13380</name>
</gene>
<accession>A0A8J3G4T8</accession>
<keyword evidence="1" id="KW-0812">Transmembrane</keyword>
<name>A0A8J3G4T8_9BACT</name>
<evidence type="ECO:0000313" key="3">
    <source>
        <dbReference type="Proteomes" id="UP000642809"/>
    </source>
</evidence>
<protein>
    <submittedName>
        <fullName evidence="2">Uncharacterized protein</fullName>
    </submittedName>
</protein>
<keyword evidence="1" id="KW-0472">Membrane</keyword>
<evidence type="ECO:0000313" key="2">
    <source>
        <dbReference type="EMBL" id="GHB33558.1"/>
    </source>
</evidence>